<dbReference type="SUPFAM" id="SSF51230">
    <property type="entry name" value="Single hybrid motif"/>
    <property type="match status" value="1"/>
</dbReference>
<dbReference type="Gene3D" id="2.40.50.100">
    <property type="match status" value="1"/>
</dbReference>
<dbReference type="RefSeq" id="WP_288183270.1">
    <property type="nucleotide sequence ID" value="NZ_LT608335.1"/>
</dbReference>
<dbReference type="InterPro" id="IPR003016">
    <property type="entry name" value="2-oxoA_DH_lipoyl-BS"/>
</dbReference>
<protein>
    <submittedName>
        <fullName evidence="2">Glycine cleavage system H protein</fullName>
    </submittedName>
</protein>
<dbReference type="Pfam" id="PF01597">
    <property type="entry name" value="GCV_H"/>
    <property type="match status" value="1"/>
</dbReference>
<reference evidence="2" key="1">
    <citation type="submission" date="2016-08" db="EMBL/GenBank/DDBJ databases">
        <authorList>
            <person name="Seilhamer J.J."/>
        </authorList>
    </citation>
    <scope>NUCLEOTIDE SEQUENCE</scope>
    <source>
        <strain evidence="2">86</strain>
    </source>
</reference>
<dbReference type="GO" id="GO:0009249">
    <property type="term" value="P:protein lipoylation"/>
    <property type="evidence" value="ECO:0007669"/>
    <property type="project" value="TreeGrafter"/>
</dbReference>
<proteinExistence type="predicted"/>
<dbReference type="PANTHER" id="PTHR11715">
    <property type="entry name" value="GLYCINE CLEAVAGE SYSTEM H PROTEIN"/>
    <property type="match status" value="1"/>
</dbReference>
<keyword evidence="1" id="KW-0450">Lipoyl</keyword>
<dbReference type="InterPro" id="IPR002930">
    <property type="entry name" value="GCV_H"/>
</dbReference>
<dbReference type="PROSITE" id="PS00189">
    <property type="entry name" value="LIPOYL"/>
    <property type="match status" value="1"/>
</dbReference>
<dbReference type="InterPro" id="IPR033753">
    <property type="entry name" value="GCV_H/Fam206"/>
</dbReference>
<name>A0A212LMS0_9FIRM</name>
<dbReference type="PANTHER" id="PTHR11715:SF3">
    <property type="entry name" value="GLYCINE CLEAVAGE SYSTEM H PROTEIN-RELATED"/>
    <property type="match status" value="1"/>
</dbReference>
<dbReference type="AlphaFoldDB" id="A0A212LMS0"/>
<dbReference type="EMBL" id="FMJE01000002">
    <property type="protein sequence ID" value="SCM78826.1"/>
    <property type="molecule type" value="Genomic_DNA"/>
</dbReference>
<dbReference type="GO" id="GO:0005737">
    <property type="term" value="C:cytoplasm"/>
    <property type="evidence" value="ECO:0007669"/>
    <property type="project" value="TreeGrafter"/>
</dbReference>
<organism evidence="2">
    <name type="scientific">uncultured Sporomusa sp</name>
    <dbReference type="NCBI Taxonomy" id="307249"/>
    <lineage>
        <taxon>Bacteria</taxon>
        <taxon>Bacillati</taxon>
        <taxon>Bacillota</taxon>
        <taxon>Negativicutes</taxon>
        <taxon>Selenomonadales</taxon>
        <taxon>Sporomusaceae</taxon>
        <taxon>Sporomusa</taxon>
        <taxon>environmental samples</taxon>
    </lineage>
</organism>
<dbReference type="GO" id="GO:0005960">
    <property type="term" value="C:glycine cleavage complex"/>
    <property type="evidence" value="ECO:0007669"/>
    <property type="project" value="InterPro"/>
</dbReference>
<evidence type="ECO:0000256" key="1">
    <source>
        <dbReference type="ARBA" id="ARBA00022823"/>
    </source>
</evidence>
<accession>A0A212LMS0</accession>
<dbReference type="CDD" id="cd06848">
    <property type="entry name" value="GCS_H"/>
    <property type="match status" value="1"/>
</dbReference>
<dbReference type="GO" id="GO:0019464">
    <property type="term" value="P:glycine decarboxylation via glycine cleavage system"/>
    <property type="evidence" value="ECO:0007669"/>
    <property type="project" value="InterPro"/>
</dbReference>
<dbReference type="InterPro" id="IPR011053">
    <property type="entry name" value="Single_hybrid_motif"/>
</dbReference>
<sequence>MECTSRNFPEELLYDTHYQWIKRTGSKILFGLTSYGLEITGDVLYLSLPPAGTVVEGGGTCGSLEAGKWVGRIYAPASGRITNVNQAVLASPALIGRLPYHSWFAEIELSRPEELNGLMSAAGLRSWLVEAEKANVCCG</sequence>
<evidence type="ECO:0000313" key="2">
    <source>
        <dbReference type="EMBL" id="SCM78826.1"/>
    </source>
</evidence>
<gene>
    <name evidence="2" type="primary">gcvH</name>
    <name evidence="2" type="ORF">KL86SPO_20259</name>
</gene>